<dbReference type="AlphaFoldDB" id="A0A972VZZ8"/>
<name>A0A972VZZ8_9GAMM</name>
<evidence type="ECO:0000256" key="5">
    <source>
        <dbReference type="ARBA" id="ARBA00031841"/>
    </source>
</evidence>
<evidence type="ECO:0000313" key="7">
    <source>
        <dbReference type="Proteomes" id="UP000754644"/>
    </source>
</evidence>
<dbReference type="EMBL" id="JABMOJ010000524">
    <property type="protein sequence ID" value="NQV66474.1"/>
    <property type="molecule type" value="Genomic_DNA"/>
</dbReference>
<dbReference type="PANTHER" id="PTHR38099:SF1">
    <property type="entry name" value="LARGE RIBOSOMAL RNA SUBUNIT ACCUMULATION PROTEIN YCED"/>
    <property type="match status" value="1"/>
</dbReference>
<evidence type="ECO:0000256" key="1">
    <source>
        <dbReference type="ARBA" id="ARBA00002868"/>
    </source>
</evidence>
<comment type="similarity">
    <text evidence="2">Belongs to the DUF177 domain family.</text>
</comment>
<protein>
    <recommendedName>
        <fullName evidence="3">Large ribosomal RNA subunit accumulation protein YceD</fullName>
    </recommendedName>
    <alternativeName>
        <fullName evidence="5">23S rRNA accumulation protein YceD</fullName>
    </alternativeName>
</protein>
<evidence type="ECO:0000256" key="3">
    <source>
        <dbReference type="ARBA" id="ARBA00015716"/>
    </source>
</evidence>
<dbReference type="Proteomes" id="UP000754644">
    <property type="component" value="Unassembled WGS sequence"/>
</dbReference>
<dbReference type="InterPro" id="IPR003772">
    <property type="entry name" value="YceD"/>
</dbReference>
<dbReference type="InterPro" id="IPR039255">
    <property type="entry name" value="YceD_bac"/>
</dbReference>
<dbReference type="GO" id="GO:0005829">
    <property type="term" value="C:cytosol"/>
    <property type="evidence" value="ECO:0007669"/>
    <property type="project" value="TreeGrafter"/>
</dbReference>
<accession>A0A972VZZ8</accession>
<gene>
    <name evidence="6" type="ORF">HQ497_14020</name>
</gene>
<keyword evidence="4" id="KW-0690">Ribosome biogenesis</keyword>
<organism evidence="6 7">
    <name type="scientific">SAR86 cluster bacterium</name>
    <dbReference type="NCBI Taxonomy" id="2030880"/>
    <lineage>
        <taxon>Bacteria</taxon>
        <taxon>Pseudomonadati</taxon>
        <taxon>Pseudomonadota</taxon>
        <taxon>Gammaproteobacteria</taxon>
        <taxon>SAR86 cluster</taxon>
    </lineage>
</organism>
<evidence type="ECO:0000256" key="4">
    <source>
        <dbReference type="ARBA" id="ARBA00022517"/>
    </source>
</evidence>
<proteinExistence type="inferred from homology"/>
<comment type="caution">
    <text evidence="6">The sequence shown here is derived from an EMBL/GenBank/DDBJ whole genome shotgun (WGS) entry which is preliminary data.</text>
</comment>
<evidence type="ECO:0000256" key="2">
    <source>
        <dbReference type="ARBA" id="ARBA00010740"/>
    </source>
</evidence>
<reference evidence="6" key="1">
    <citation type="submission" date="2020-05" db="EMBL/GenBank/DDBJ databases">
        <title>Sulfur intermediates as new biogeochemical hubs in an aquatic model microbial ecosystem.</title>
        <authorList>
            <person name="Vigneron A."/>
        </authorList>
    </citation>
    <scope>NUCLEOTIDE SEQUENCE</scope>
    <source>
        <strain evidence="6">Bin.250</strain>
    </source>
</reference>
<dbReference type="PANTHER" id="PTHR38099">
    <property type="entry name" value="LARGE RIBOSOMAL RNA SUBUNIT ACCUMULATION PROTEIN YCED"/>
    <property type="match status" value="1"/>
</dbReference>
<evidence type="ECO:0000313" key="6">
    <source>
        <dbReference type="EMBL" id="NQV66474.1"/>
    </source>
</evidence>
<sequence>MFKGPLPIRINHRRLVSDNARLEGTIPLERFERLIGLLNNSTGDVRARLEFKRGYKRRGLVTGNLEASVSMICQNCMQPATVAVRAEIRLLVVNSEAALEALAEADDGIICLEDQVLLVDLLEDELILSMPMVGRHAEGECAVKDVAESRPIPVVPVSPTKETYRPFAGLADLTEGLFKKH</sequence>
<dbReference type="Pfam" id="PF02620">
    <property type="entry name" value="YceD"/>
    <property type="match status" value="1"/>
</dbReference>
<dbReference type="GO" id="GO:0042254">
    <property type="term" value="P:ribosome biogenesis"/>
    <property type="evidence" value="ECO:0007669"/>
    <property type="project" value="UniProtKB-KW"/>
</dbReference>
<comment type="function">
    <text evidence="1">Plays a role in synthesis, processing and/or stability of 23S rRNA.</text>
</comment>